<keyword evidence="14" id="KW-1185">Reference proteome</keyword>
<sequence>MLSHIVTCFLFLLSTFPLLAEEEVAQSKNTFVQPAIMLAIAILFFYFILWRPEQKRRKAMEKRKNDLAKGDKVTAMGIIGVVDDIREHTVILNLASGKVEVLKAAISEILKPGDNKA</sequence>
<dbReference type="GO" id="GO:0005886">
    <property type="term" value="C:plasma membrane"/>
    <property type="evidence" value="ECO:0007669"/>
    <property type="project" value="UniProtKB-SubCell"/>
</dbReference>
<keyword evidence="8 11" id="KW-1133">Transmembrane helix</keyword>
<keyword evidence="12" id="KW-0732">Signal</keyword>
<evidence type="ECO:0000256" key="6">
    <source>
        <dbReference type="ARBA" id="ARBA00022692"/>
    </source>
</evidence>
<evidence type="ECO:0000313" key="14">
    <source>
        <dbReference type="Proteomes" id="UP000244926"/>
    </source>
</evidence>
<keyword evidence="7" id="KW-0653">Protein transport</keyword>
<evidence type="ECO:0000256" key="12">
    <source>
        <dbReference type="SAM" id="SignalP"/>
    </source>
</evidence>
<dbReference type="EMBL" id="LT993738">
    <property type="protein sequence ID" value="SPN73994.1"/>
    <property type="molecule type" value="Genomic_DNA"/>
</dbReference>
<evidence type="ECO:0000256" key="11">
    <source>
        <dbReference type="SAM" id="Phobius"/>
    </source>
</evidence>
<feature type="transmembrane region" description="Helical" evidence="11">
    <location>
        <begin position="30"/>
        <end position="50"/>
    </location>
</feature>
<evidence type="ECO:0000256" key="3">
    <source>
        <dbReference type="ARBA" id="ARBA00014962"/>
    </source>
</evidence>
<evidence type="ECO:0000313" key="13">
    <source>
        <dbReference type="EMBL" id="SPN73994.1"/>
    </source>
</evidence>
<accession>A0A2R8FC56</accession>
<dbReference type="Pfam" id="PF02699">
    <property type="entry name" value="YajC"/>
    <property type="match status" value="1"/>
</dbReference>
<comment type="similarity">
    <text evidence="2">Belongs to the YajC family.</text>
</comment>
<evidence type="ECO:0000256" key="1">
    <source>
        <dbReference type="ARBA" id="ARBA00004162"/>
    </source>
</evidence>
<evidence type="ECO:0000256" key="5">
    <source>
        <dbReference type="ARBA" id="ARBA00022475"/>
    </source>
</evidence>
<evidence type="ECO:0000256" key="4">
    <source>
        <dbReference type="ARBA" id="ARBA00022448"/>
    </source>
</evidence>
<proteinExistence type="inferred from homology"/>
<comment type="subcellular location">
    <subcellularLocation>
        <location evidence="1">Cell membrane</location>
        <topology evidence="1">Single-pass membrane protein</topology>
    </subcellularLocation>
</comment>
<keyword evidence="4" id="KW-0813">Transport</keyword>
<evidence type="ECO:0000256" key="2">
    <source>
        <dbReference type="ARBA" id="ARBA00006742"/>
    </source>
</evidence>
<dbReference type="OrthoDB" id="9800132at2"/>
<feature type="chain" id="PRO_5015363519" description="Sec translocon accessory complex subunit YajC" evidence="12">
    <location>
        <begin position="21"/>
        <end position="117"/>
    </location>
</feature>
<dbReference type="AlphaFoldDB" id="A0A2R8FC56"/>
<dbReference type="RefSeq" id="WP_108896930.1">
    <property type="nucleotide sequence ID" value="NZ_LT993738.1"/>
</dbReference>
<dbReference type="NCBIfam" id="TIGR00739">
    <property type="entry name" value="yajC"/>
    <property type="match status" value="1"/>
</dbReference>
<dbReference type="PRINTS" id="PR01853">
    <property type="entry name" value="YAJCTRNLCASE"/>
</dbReference>
<evidence type="ECO:0000256" key="8">
    <source>
        <dbReference type="ARBA" id="ARBA00022989"/>
    </source>
</evidence>
<evidence type="ECO:0000256" key="7">
    <source>
        <dbReference type="ARBA" id="ARBA00022927"/>
    </source>
</evidence>
<dbReference type="SMART" id="SM01323">
    <property type="entry name" value="YajC"/>
    <property type="match status" value="1"/>
</dbReference>
<dbReference type="InterPro" id="IPR003849">
    <property type="entry name" value="Preprotein_translocase_YajC"/>
</dbReference>
<dbReference type="PANTHER" id="PTHR33909:SF1">
    <property type="entry name" value="SEC TRANSLOCON ACCESSORY COMPLEX SUBUNIT YAJC"/>
    <property type="match status" value="1"/>
</dbReference>
<name>A0A2R8FC56_9CHLA</name>
<dbReference type="Proteomes" id="UP000244926">
    <property type="component" value="Chromosome I"/>
</dbReference>
<dbReference type="GO" id="GO:0015031">
    <property type="term" value="P:protein transport"/>
    <property type="evidence" value="ECO:0007669"/>
    <property type="project" value="UniProtKB-KW"/>
</dbReference>
<evidence type="ECO:0000256" key="10">
    <source>
        <dbReference type="ARBA" id="ARBA00023136"/>
    </source>
</evidence>
<protein>
    <recommendedName>
        <fullName evidence="3">Sec translocon accessory complex subunit YajC</fullName>
    </recommendedName>
</protein>
<feature type="signal peptide" evidence="12">
    <location>
        <begin position="1"/>
        <end position="20"/>
    </location>
</feature>
<keyword evidence="9" id="KW-0811">Translocation</keyword>
<keyword evidence="10 11" id="KW-0472">Membrane</keyword>
<reference evidence="14" key="1">
    <citation type="submission" date="2017-11" db="EMBL/GenBank/DDBJ databases">
        <authorList>
            <person name="Seth-Smith MB H."/>
        </authorList>
    </citation>
    <scope>NUCLEOTIDE SEQUENCE [LARGE SCALE GENOMIC DNA]</scope>
</reference>
<keyword evidence="5" id="KW-1003">Cell membrane</keyword>
<evidence type="ECO:0000256" key="9">
    <source>
        <dbReference type="ARBA" id="ARBA00023010"/>
    </source>
</evidence>
<organism evidence="13 14">
    <name type="scientific">Chlamydia serpentis</name>
    <dbReference type="NCBI Taxonomy" id="1967782"/>
    <lineage>
        <taxon>Bacteria</taxon>
        <taxon>Pseudomonadati</taxon>
        <taxon>Chlamydiota</taxon>
        <taxon>Chlamydiia</taxon>
        <taxon>Chlamydiales</taxon>
        <taxon>Chlamydiaceae</taxon>
        <taxon>Chlamydia/Chlamydophila group</taxon>
        <taxon>Chlamydia</taxon>
    </lineage>
</organism>
<keyword evidence="6 11" id="KW-0812">Transmembrane</keyword>
<dbReference type="PANTHER" id="PTHR33909">
    <property type="entry name" value="SEC TRANSLOCON ACCESSORY COMPLEX SUBUNIT YAJC"/>
    <property type="match status" value="1"/>
</dbReference>
<gene>
    <name evidence="13" type="primary">yajC</name>
    <name evidence="13" type="ORF">C10C_0856</name>
</gene>
<dbReference type="KEGG" id="csee:C10C_0856"/>